<evidence type="ECO:0000313" key="1">
    <source>
        <dbReference type="EMBL" id="KAF7804875.1"/>
    </source>
</evidence>
<dbReference type="Proteomes" id="UP000634136">
    <property type="component" value="Unassembled WGS sequence"/>
</dbReference>
<dbReference type="AlphaFoldDB" id="A0A834W0Y2"/>
<sequence length="358" mass="39622">MMMPQINLNLYKFGQVKLLFLNVVRNPSWREPSVSRQEVRDRKGSCLGGIGDDVVTSPRDSIGGVRSRSGVIVLCVVQGGQSKSATPIMPTSRIDQSVHERLHEHSGRVLLPGPPKVGLHGPNGGSQIVGCSNNGVLNRSASVLIEVSSTLSCDGVELTAAREAWVDVAVLQNHGCVPEYEVHGAVYVALSVELPLRIVTIHNIVAAGDDLAVARSCVVWGRIYGVVDSLKVPASILTNHHNVVYHHATVVALKQFSAVPPSGGVVDATHSIRHFQRRSFVQRGNDNPGGLEWRAETKRMKIEDRSPLSLRTCGTGIRTFERKFGHSQRRCRFECQARFRNKKDLWWCYIWWKAYLQL</sequence>
<gene>
    <name evidence="1" type="ORF">G2W53_043986</name>
</gene>
<keyword evidence="2" id="KW-1185">Reference proteome</keyword>
<protein>
    <submittedName>
        <fullName evidence="1">Uncharacterized protein</fullName>
    </submittedName>
</protein>
<name>A0A834W0Y2_9FABA</name>
<reference evidence="1" key="1">
    <citation type="submission" date="2020-09" db="EMBL/GenBank/DDBJ databases">
        <title>Genome-Enabled Discovery of Anthraquinone Biosynthesis in Senna tora.</title>
        <authorList>
            <person name="Kang S.-H."/>
            <person name="Pandey R.P."/>
            <person name="Lee C.-M."/>
            <person name="Sim J.-S."/>
            <person name="Jeong J.-T."/>
            <person name="Choi B.-S."/>
            <person name="Jung M."/>
            <person name="Ginzburg D."/>
            <person name="Zhao K."/>
            <person name="Won S.Y."/>
            <person name="Oh T.-J."/>
            <person name="Yu Y."/>
            <person name="Kim N.-H."/>
            <person name="Lee O.R."/>
            <person name="Lee T.-H."/>
            <person name="Bashyal P."/>
            <person name="Kim T.-S."/>
            <person name="Lee W.-H."/>
            <person name="Kawkins C."/>
            <person name="Kim C.-K."/>
            <person name="Kim J.S."/>
            <person name="Ahn B.O."/>
            <person name="Rhee S.Y."/>
            <person name="Sohng J.K."/>
        </authorList>
    </citation>
    <scope>NUCLEOTIDE SEQUENCE</scope>
    <source>
        <tissue evidence="1">Leaf</tissue>
    </source>
</reference>
<comment type="caution">
    <text evidence="1">The sequence shown here is derived from an EMBL/GenBank/DDBJ whole genome shotgun (WGS) entry which is preliminary data.</text>
</comment>
<dbReference type="OrthoDB" id="1686901at2759"/>
<accession>A0A834W0Y2</accession>
<dbReference type="EMBL" id="JAAIUW010000013">
    <property type="protein sequence ID" value="KAF7804875.1"/>
    <property type="molecule type" value="Genomic_DNA"/>
</dbReference>
<proteinExistence type="predicted"/>
<organism evidence="1 2">
    <name type="scientific">Senna tora</name>
    <dbReference type="NCBI Taxonomy" id="362788"/>
    <lineage>
        <taxon>Eukaryota</taxon>
        <taxon>Viridiplantae</taxon>
        <taxon>Streptophyta</taxon>
        <taxon>Embryophyta</taxon>
        <taxon>Tracheophyta</taxon>
        <taxon>Spermatophyta</taxon>
        <taxon>Magnoliopsida</taxon>
        <taxon>eudicotyledons</taxon>
        <taxon>Gunneridae</taxon>
        <taxon>Pentapetalae</taxon>
        <taxon>rosids</taxon>
        <taxon>fabids</taxon>
        <taxon>Fabales</taxon>
        <taxon>Fabaceae</taxon>
        <taxon>Caesalpinioideae</taxon>
        <taxon>Cassia clade</taxon>
        <taxon>Senna</taxon>
    </lineage>
</organism>
<evidence type="ECO:0000313" key="2">
    <source>
        <dbReference type="Proteomes" id="UP000634136"/>
    </source>
</evidence>